<dbReference type="AlphaFoldDB" id="A0A0F9ML70"/>
<keyword evidence="1" id="KW-0812">Transmembrane</keyword>
<evidence type="ECO:0000313" key="2">
    <source>
        <dbReference type="EMBL" id="KKN00082.1"/>
    </source>
</evidence>
<keyword evidence="1" id="KW-1133">Transmembrane helix</keyword>
<name>A0A0F9ML70_9ZZZZ</name>
<organism evidence="2">
    <name type="scientific">marine sediment metagenome</name>
    <dbReference type="NCBI Taxonomy" id="412755"/>
    <lineage>
        <taxon>unclassified sequences</taxon>
        <taxon>metagenomes</taxon>
        <taxon>ecological metagenomes</taxon>
    </lineage>
</organism>
<reference evidence="2" key="1">
    <citation type="journal article" date="2015" name="Nature">
        <title>Complex archaea that bridge the gap between prokaryotes and eukaryotes.</title>
        <authorList>
            <person name="Spang A."/>
            <person name="Saw J.H."/>
            <person name="Jorgensen S.L."/>
            <person name="Zaremba-Niedzwiedzka K."/>
            <person name="Martijn J."/>
            <person name="Lind A.E."/>
            <person name="van Eijk R."/>
            <person name="Schleper C."/>
            <person name="Guy L."/>
            <person name="Ettema T.J."/>
        </authorList>
    </citation>
    <scope>NUCLEOTIDE SEQUENCE</scope>
</reference>
<comment type="caution">
    <text evidence="2">The sequence shown here is derived from an EMBL/GenBank/DDBJ whole genome shotgun (WGS) entry which is preliminary data.</text>
</comment>
<evidence type="ECO:0000256" key="1">
    <source>
        <dbReference type="SAM" id="Phobius"/>
    </source>
</evidence>
<sequence>RRAWHSMFSFENLINIIAAMPSFFTGNAPVGVLFLGLGFANDIIIARQENYYFKGILPTKSENIEAIKVATKAAQYIPEEDITLEMRNLPKIDETPSFFSSSTILNPELMDDFNMEKNAIEEARMVRNIINQIEIERTKENLENILNRIPKELKDIQDNYDSFELKRLDDTLKQYKDLMYRGQEIFVETGPYGGVNYKVLEIIMDKSSNGETLTVLEKFILSEGVRRMGGERAPLFNFDSVAWKRGEMPGVDSPYLQLFDIFVDDLKNILADAGLLSRTSNGRVYNSLLEEIVKRVTIRDLRSSMGAAKHQVGNIGEDSLDIWFIRIQNEILGSSKVIHKEPTILQVEQLFERYYDDSKYSSQNPLYREARYLLFKFGEIVGKDSFKDLSSYLHYSVEYIFDGMKAKVNKLTSISSLITSINTYAMASLSTQDQNKVIELLNDYLARYDYFAKLKALRSPIRSYREFLIYNLQLRLFSHSSLTKSISDASLSQIFFGDRDYLTNIFLSSKQILMRPDYYVLMRIKTMTFALTVPGLKNEGIIITPASLKLLKQDIRDEVNRFMTKNPYEASYINENPRRGRGRVRRVYSQEFLQDEQYLVSAIFTAYAIHEDNPMLTFNFFKENKIYKGGLTGLLSQGKKNLGRKALKKIAYQVGQFYREALAGTSQNTNIQISQAELIQIYYQAIKQIISYKRIRKISFTTLPRNYDKLWDSKLVKSYHNVLLFARQLGFDLLTFKPLEDTIFALTPSGPTSKLLSFFRRHHINPGLKRSMLLQQLILTDVNIHNYYEKLGTDKVFALLSAFNELVVKDGPIDKDDIIRVFTKYGIKEDVYDNWYFKDPELGDNIAEFNNRKQKFRQLGLESFIENFYANKEYQAFYNRFYTIFKKDDLKRIMLFISNPAARDYSDWIATDYYFSKNPHPDIYFTISMDYLNYRPRMFKYW</sequence>
<feature type="non-terminal residue" evidence="2">
    <location>
        <position position="1"/>
    </location>
</feature>
<keyword evidence="1" id="KW-0472">Membrane</keyword>
<dbReference type="EMBL" id="LAZR01005418">
    <property type="protein sequence ID" value="KKN00082.1"/>
    <property type="molecule type" value="Genomic_DNA"/>
</dbReference>
<gene>
    <name evidence="2" type="ORF">LCGC14_1141350</name>
</gene>
<feature type="transmembrane region" description="Helical" evidence="1">
    <location>
        <begin position="12"/>
        <end position="40"/>
    </location>
</feature>
<protein>
    <submittedName>
        <fullName evidence="2">Uncharacterized protein</fullName>
    </submittedName>
</protein>
<proteinExistence type="predicted"/>
<accession>A0A0F9ML70</accession>